<accession>A0A543FRM0</accession>
<gene>
    <name evidence="1" type="ORF">FB388_3647</name>
</gene>
<organism evidence="1 2">
    <name type="scientific">Pseudonocardia cypriaca</name>
    <dbReference type="NCBI Taxonomy" id="882449"/>
    <lineage>
        <taxon>Bacteria</taxon>
        <taxon>Bacillati</taxon>
        <taxon>Actinomycetota</taxon>
        <taxon>Actinomycetes</taxon>
        <taxon>Pseudonocardiales</taxon>
        <taxon>Pseudonocardiaceae</taxon>
        <taxon>Pseudonocardia</taxon>
    </lineage>
</organism>
<dbReference type="RefSeq" id="WP_142103346.1">
    <property type="nucleotide sequence ID" value="NZ_VFPH01000002.1"/>
</dbReference>
<dbReference type="AlphaFoldDB" id="A0A543FRM0"/>
<dbReference type="EMBL" id="VFPH01000002">
    <property type="protein sequence ID" value="TQM36469.1"/>
    <property type="molecule type" value="Genomic_DNA"/>
</dbReference>
<keyword evidence="2" id="KW-1185">Reference proteome</keyword>
<evidence type="ECO:0000313" key="1">
    <source>
        <dbReference type="EMBL" id="TQM36469.1"/>
    </source>
</evidence>
<evidence type="ECO:0008006" key="3">
    <source>
        <dbReference type="Google" id="ProtNLM"/>
    </source>
</evidence>
<comment type="caution">
    <text evidence="1">The sequence shown here is derived from an EMBL/GenBank/DDBJ whole genome shotgun (WGS) entry which is preliminary data.</text>
</comment>
<protein>
    <recommendedName>
        <fullName evidence="3">RHIM domain-containing protein</fullName>
    </recommendedName>
</protein>
<dbReference type="OrthoDB" id="4561160at2"/>
<evidence type="ECO:0000313" key="2">
    <source>
        <dbReference type="Proteomes" id="UP000319818"/>
    </source>
</evidence>
<dbReference type="Proteomes" id="UP000319818">
    <property type="component" value="Unassembled WGS sequence"/>
</dbReference>
<reference evidence="1 2" key="1">
    <citation type="submission" date="2019-06" db="EMBL/GenBank/DDBJ databases">
        <title>Sequencing the genomes of 1000 actinobacteria strains.</title>
        <authorList>
            <person name="Klenk H.-P."/>
        </authorList>
    </citation>
    <scope>NUCLEOTIDE SEQUENCE [LARGE SCALE GENOMIC DNA]</scope>
    <source>
        <strain evidence="1 2">DSM 45511</strain>
    </source>
</reference>
<sequence>MDPVTLIVTAVALGASAGLTDTATTAVKDAYTALKRLLARRSVDVSGVERRPASTAQQTALREDLADADEPVDDELLAAARAVTDAVAEHDTAAAAAIGVDLNDVRAAFIKIGTVTSTGDGVRIRGAHVSGGISVDDVRAGGSQDPSPR</sequence>
<proteinExistence type="predicted"/>
<name>A0A543FRM0_9PSEU</name>